<accession>A0AA88A9Y0</accession>
<dbReference type="EMBL" id="BTGU01000013">
    <property type="protein sequence ID" value="GMN41923.1"/>
    <property type="molecule type" value="Genomic_DNA"/>
</dbReference>
<evidence type="ECO:0000256" key="1">
    <source>
        <dbReference type="SAM" id="MobiDB-lite"/>
    </source>
</evidence>
<gene>
    <name evidence="3" type="ORF">TIFTF001_011137</name>
</gene>
<feature type="non-terminal residue" evidence="3">
    <location>
        <position position="102"/>
    </location>
</feature>
<evidence type="ECO:0000256" key="2">
    <source>
        <dbReference type="SAM" id="Phobius"/>
    </source>
</evidence>
<dbReference type="Proteomes" id="UP001187192">
    <property type="component" value="Unassembled WGS sequence"/>
</dbReference>
<keyword evidence="2" id="KW-1133">Transmembrane helix</keyword>
<protein>
    <submittedName>
        <fullName evidence="3">Uncharacterized protein</fullName>
    </submittedName>
</protein>
<dbReference type="AlphaFoldDB" id="A0AA88A9Y0"/>
<proteinExistence type="predicted"/>
<keyword evidence="2" id="KW-0472">Membrane</keyword>
<name>A0AA88A9Y0_FICCA</name>
<keyword evidence="2" id="KW-0812">Transmembrane</keyword>
<feature type="region of interest" description="Disordered" evidence="1">
    <location>
        <begin position="83"/>
        <end position="102"/>
    </location>
</feature>
<feature type="transmembrane region" description="Helical" evidence="2">
    <location>
        <begin position="34"/>
        <end position="59"/>
    </location>
</feature>
<sequence length="102" mass="11055">MAVATSPPPLQAVLNFTTILSESRRVIKSQLSHFLALTFLFLLPLSVASTTYSTLQFLFADAAIECHNKFLNRTATGISTFSLSALPDQSPTPPFRPSTANP</sequence>
<organism evidence="3 4">
    <name type="scientific">Ficus carica</name>
    <name type="common">Common fig</name>
    <dbReference type="NCBI Taxonomy" id="3494"/>
    <lineage>
        <taxon>Eukaryota</taxon>
        <taxon>Viridiplantae</taxon>
        <taxon>Streptophyta</taxon>
        <taxon>Embryophyta</taxon>
        <taxon>Tracheophyta</taxon>
        <taxon>Spermatophyta</taxon>
        <taxon>Magnoliopsida</taxon>
        <taxon>eudicotyledons</taxon>
        <taxon>Gunneridae</taxon>
        <taxon>Pentapetalae</taxon>
        <taxon>rosids</taxon>
        <taxon>fabids</taxon>
        <taxon>Rosales</taxon>
        <taxon>Moraceae</taxon>
        <taxon>Ficeae</taxon>
        <taxon>Ficus</taxon>
    </lineage>
</organism>
<evidence type="ECO:0000313" key="4">
    <source>
        <dbReference type="Proteomes" id="UP001187192"/>
    </source>
</evidence>
<comment type="caution">
    <text evidence="3">The sequence shown here is derived from an EMBL/GenBank/DDBJ whole genome shotgun (WGS) entry which is preliminary data.</text>
</comment>
<keyword evidence="4" id="KW-1185">Reference proteome</keyword>
<evidence type="ECO:0000313" key="3">
    <source>
        <dbReference type="EMBL" id="GMN41923.1"/>
    </source>
</evidence>
<reference evidence="3" key="1">
    <citation type="submission" date="2023-07" db="EMBL/GenBank/DDBJ databases">
        <title>draft genome sequence of fig (Ficus carica).</title>
        <authorList>
            <person name="Takahashi T."/>
            <person name="Nishimura K."/>
        </authorList>
    </citation>
    <scope>NUCLEOTIDE SEQUENCE</scope>
</reference>